<keyword evidence="2" id="KW-1185">Reference proteome</keyword>
<comment type="caution">
    <text evidence="1">The sequence shown here is derived from an EMBL/GenBank/DDBJ whole genome shotgun (WGS) entry which is preliminary data.</text>
</comment>
<reference evidence="1 2" key="1">
    <citation type="submission" date="2024-04" db="EMBL/GenBank/DDBJ databases">
        <title>Tritrichomonas musculus Genome.</title>
        <authorList>
            <person name="Alves-Ferreira E."/>
            <person name="Grigg M."/>
            <person name="Lorenzi H."/>
            <person name="Galac M."/>
        </authorList>
    </citation>
    <scope>NUCLEOTIDE SEQUENCE [LARGE SCALE GENOMIC DNA]</scope>
    <source>
        <strain evidence="1 2">EAF2021</strain>
    </source>
</reference>
<dbReference type="EMBL" id="JAPFFF010000040">
    <property type="protein sequence ID" value="KAK8841686.1"/>
    <property type="molecule type" value="Genomic_DNA"/>
</dbReference>
<proteinExistence type="predicted"/>
<dbReference type="Proteomes" id="UP001470230">
    <property type="component" value="Unassembled WGS sequence"/>
</dbReference>
<sequence>MAYSYHNMLSSQSACTVSFYSSDIRLNHDTIKKKKTKDGIECYNAVKPYSKYLIDHGYQKLEDIDRIYKKYKFYGNHKLLFIQYLENEKIFDKLKDRPKKKFNKIHRNFLWNYMLIQPNIIQSIKHIIKKYFSWLQNPDDFIKDLEYKKKNIEKDMKKEQFIDINVNFSLEPEDDYLDLDFDNLDFGGN</sequence>
<organism evidence="1 2">
    <name type="scientific">Tritrichomonas musculus</name>
    <dbReference type="NCBI Taxonomy" id="1915356"/>
    <lineage>
        <taxon>Eukaryota</taxon>
        <taxon>Metamonada</taxon>
        <taxon>Parabasalia</taxon>
        <taxon>Tritrichomonadida</taxon>
        <taxon>Tritrichomonadidae</taxon>
        <taxon>Tritrichomonas</taxon>
    </lineage>
</organism>
<evidence type="ECO:0000313" key="1">
    <source>
        <dbReference type="EMBL" id="KAK8841686.1"/>
    </source>
</evidence>
<accession>A0ABR2H764</accession>
<gene>
    <name evidence="1" type="ORF">M9Y10_026626</name>
</gene>
<protein>
    <submittedName>
        <fullName evidence="1">Uncharacterized protein</fullName>
    </submittedName>
</protein>
<evidence type="ECO:0000313" key="2">
    <source>
        <dbReference type="Proteomes" id="UP001470230"/>
    </source>
</evidence>
<name>A0ABR2H764_9EUKA</name>